<organism evidence="2 3">
    <name type="scientific">Vigna mungo</name>
    <name type="common">Black gram</name>
    <name type="synonym">Phaseolus mungo</name>
    <dbReference type="NCBI Taxonomy" id="3915"/>
    <lineage>
        <taxon>Eukaryota</taxon>
        <taxon>Viridiplantae</taxon>
        <taxon>Streptophyta</taxon>
        <taxon>Embryophyta</taxon>
        <taxon>Tracheophyta</taxon>
        <taxon>Spermatophyta</taxon>
        <taxon>Magnoliopsida</taxon>
        <taxon>eudicotyledons</taxon>
        <taxon>Gunneridae</taxon>
        <taxon>Pentapetalae</taxon>
        <taxon>rosids</taxon>
        <taxon>fabids</taxon>
        <taxon>Fabales</taxon>
        <taxon>Fabaceae</taxon>
        <taxon>Papilionoideae</taxon>
        <taxon>50 kb inversion clade</taxon>
        <taxon>NPAAA clade</taxon>
        <taxon>indigoferoid/millettioid clade</taxon>
        <taxon>Phaseoleae</taxon>
        <taxon>Vigna</taxon>
    </lineage>
</organism>
<dbReference type="Proteomes" id="UP001374535">
    <property type="component" value="Chromosome 2"/>
</dbReference>
<evidence type="ECO:0000313" key="3">
    <source>
        <dbReference type="Proteomes" id="UP001374535"/>
    </source>
</evidence>
<proteinExistence type="predicted"/>
<feature type="compositionally biased region" description="Low complexity" evidence="1">
    <location>
        <begin position="74"/>
        <end position="92"/>
    </location>
</feature>
<feature type="region of interest" description="Disordered" evidence="1">
    <location>
        <begin position="72"/>
        <end position="101"/>
    </location>
</feature>
<reference evidence="2 3" key="1">
    <citation type="journal article" date="2023" name="Life. Sci Alliance">
        <title>Evolutionary insights into 3D genome organization and epigenetic landscape of Vigna mungo.</title>
        <authorList>
            <person name="Junaid A."/>
            <person name="Singh B."/>
            <person name="Bhatia S."/>
        </authorList>
    </citation>
    <scope>NUCLEOTIDE SEQUENCE [LARGE SCALE GENOMIC DNA]</scope>
    <source>
        <strain evidence="2">Urdbean</strain>
    </source>
</reference>
<protein>
    <submittedName>
        <fullName evidence="2">Uncharacterized protein</fullName>
    </submittedName>
</protein>
<dbReference type="EMBL" id="CP144699">
    <property type="protein sequence ID" value="WVZ20136.1"/>
    <property type="molecule type" value="Genomic_DNA"/>
</dbReference>
<name>A0AAQ3P3E7_VIGMU</name>
<dbReference type="AlphaFoldDB" id="A0AAQ3P3E7"/>
<sequence length="252" mass="27741">MTVNRLRRLRRLCLWQRRRELAGKKEQNLKLISTQMQPKRVGAPVTLSVAAPASGSRRRWACGLHAPAMVEARGGSSHGATSSAHLSALSTTPTGDGGGRTAAAVTVQRPHLYALSTTPTGDDNNGGGVTVEWNGVPRSEALDIKRSGEHLRVSDTAVAETCMKALDISSQKADEDNVKVEQNTCLVKCWNIFGGKVVKKMKCDVGWKMVMRCSVCWVMMVKEVLFSRCRCRLRMIEPIVVNRRKMISEPLL</sequence>
<evidence type="ECO:0000313" key="2">
    <source>
        <dbReference type="EMBL" id="WVZ20136.1"/>
    </source>
</evidence>
<keyword evidence="3" id="KW-1185">Reference proteome</keyword>
<gene>
    <name evidence="2" type="ORF">V8G54_007458</name>
</gene>
<evidence type="ECO:0000256" key="1">
    <source>
        <dbReference type="SAM" id="MobiDB-lite"/>
    </source>
</evidence>
<accession>A0AAQ3P3E7</accession>